<dbReference type="Proteomes" id="UP000198412">
    <property type="component" value="Unassembled WGS sequence"/>
</dbReference>
<name>A0A238ZJ53_9FLAO</name>
<gene>
    <name evidence="2" type="ORF">SAMN04488111_3310</name>
</gene>
<dbReference type="InterPro" id="IPR019903">
    <property type="entry name" value="RIC_family"/>
</dbReference>
<reference evidence="3" key="1">
    <citation type="submission" date="2017-06" db="EMBL/GenBank/DDBJ databases">
        <authorList>
            <person name="Varghese N."/>
            <person name="Submissions S."/>
        </authorList>
    </citation>
    <scope>NUCLEOTIDE SEQUENCE [LARGE SCALE GENOMIC DNA]</scope>
    <source>
        <strain evidence="3">DSM 27993</strain>
    </source>
</reference>
<proteinExistence type="predicted"/>
<protein>
    <submittedName>
        <fullName evidence="2">Regulator of cell morphogenesis and NO signaling</fullName>
    </submittedName>
</protein>
<evidence type="ECO:0000313" key="2">
    <source>
        <dbReference type="EMBL" id="SNR82734.1"/>
    </source>
</evidence>
<dbReference type="PANTHER" id="PTHR36438">
    <property type="entry name" value="IRON-SULFUR CLUSTER REPAIR PROTEIN YTFE"/>
    <property type="match status" value="1"/>
</dbReference>
<dbReference type="AlphaFoldDB" id="A0A238ZJ53"/>
<dbReference type="Gene3D" id="1.10.3910.10">
    <property type="entry name" value="SP0561-like"/>
    <property type="match status" value="1"/>
</dbReference>
<dbReference type="InterPro" id="IPR038062">
    <property type="entry name" value="ScdA-like_N_sf"/>
</dbReference>
<dbReference type="EMBL" id="FZNX01000007">
    <property type="protein sequence ID" value="SNR82734.1"/>
    <property type="molecule type" value="Genomic_DNA"/>
</dbReference>
<keyword evidence="3" id="KW-1185">Reference proteome</keyword>
<evidence type="ECO:0000313" key="3">
    <source>
        <dbReference type="Proteomes" id="UP000198412"/>
    </source>
</evidence>
<dbReference type="PANTHER" id="PTHR36438:SF1">
    <property type="entry name" value="IRON-SULFUR CLUSTER REPAIR PROTEIN YTFE"/>
    <property type="match status" value="1"/>
</dbReference>
<dbReference type="GO" id="GO:0005737">
    <property type="term" value="C:cytoplasm"/>
    <property type="evidence" value="ECO:0007669"/>
    <property type="project" value="UniProtKB-SubCell"/>
</dbReference>
<comment type="subcellular location">
    <subcellularLocation>
        <location evidence="1">Cytoplasm</location>
    </subcellularLocation>
</comment>
<accession>A0A238ZJ53</accession>
<dbReference type="Pfam" id="PF04405">
    <property type="entry name" value="ScdA_N"/>
    <property type="match status" value="1"/>
</dbReference>
<evidence type="ECO:0000256" key="1">
    <source>
        <dbReference type="ARBA" id="ARBA00004496"/>
    </source>
</evidence>
<organism evidence="2 3">
    <name type="scientific">Lutibacter flavus</name>
    <dbReference type="NCBI Taxonomy" id="691689"/>
    <lineage>
        <taxon>Bacteria</taxon>
        <taxon>Pseudomonadati</taxon>
        <taxon>Bacteroidota</taxon>
        <taxon>Flavobacteriia</taxon>
        <taxon>Flavobacteriales</taxon>
        <taxon>Flavobacteriaceae</taxon>
        <taxon>Lutibacter</taxon>
    </lineage>
</organism>
<dbReference type="RefSeq" id="WP_089379569.1">
    <property type="nucleotide sequence ID" value="NZ_FZNX01000007.1"/>
</dbReference>
<dbReference type="OrthoDB" id="9797132at2"/>
<sequence>MQITKENTVADVVSKNLGSDHVFSKYKIDFCCGGGDTLDKICKESGVDFEVLKAEIESINNKISGLSNTKDADIPSIIEQAKDGYHVSISDAIFEILPFAAKVAEVHGFEHTEVVEINKLVKGVDIVITEMFQNSIMSLYPIINEIAALNAKKEGVSLELLKNLQKTIKRNEIAQQLIGDSLKEIAALSSHYSVPAEACNSYRFLYEKLHGFHHEVQKYMHLEKNVLIPKVLKEIE</sequence>